<reference evidence="2 3" key="2">
    <citation type="journal article" date="2005" name="Nature">
        <title>The map-based sequence of the rice genome.</title>
        <authorList>
            <consortium name="International rice genome sequencing project (IRGSP)"/>
            <person name="Matsumoto T."/>
            <person name="Wu J."/>
            <person name="Kanamori H."/>
            <person name="Katayose Y."/>
            <person name="Fujisawa M."/>
            <person name="Namiki N."/>
            <person name="Mizuno H."/>
            <person name="Yamamoto K."/>
            <person name="Antonio B.A."/>
            <person name="Baba T."/>
            <person name="Sakata K."/>
            <person name="Nagamura Y."/>
            <person name="Aoki H."/>
            <person name="Arikawa K."/>
            <person name="Arita K."/>
            <person name="Bito T."/>
            <person name="Chiden Y."/>
            <person name="Fujitsuka N."/>
            <person name="Fukunaka R."/>
            <person name="Hamada M."/>
            <person name="Harada C."/>
            <person name="Hayashi A."/>
            <person name="Hijishita S."/>
            <person name="Honda M."/>
            <person name="Hosokawa S."/>
            <person name="Ichikawa Y."/>
            <person name="Idonuma A."/>
            <person name="Iijima M."/>
            <person name="Ikeda M."/>
            <person name="Ikeno M."/>
            <person name="Ito K."/>
            <person name="Ito S."/>
            <person name="Ito T."/>
            <person name="Ito Y."/>
            <person name="Ito Y."/>
            <person name="Iwabuchi A."/>
            <person name="Kamiya K."/>
            <person name="Karasawa W."/>
            <person name="Kurita K."/>
            <person name="Katagiri S."/>
            <person name="Kikuta A."/>
            <person name="Kobayashi H."/>
            <person name="Kobayashi N."/>
            <person name="Machita K."/>
            <person name="Maehara T."/>
            <person name="Masukawa M."/>
            <person name="Mizubayashi T."/>
            <person name="Mukai Y."/>
            <person name="Nagasaki H."/>
            <person name="Nagata Y."/>
            <person name="Naito S."/>
            <person name="Nakashima M."/>
            <person name="Nakama Y."/>
            <person name="Nakamichi Y."/>
            <person name="Nakamura M."/>
            <person name="Meguro A."/>
            <person name="Negishi M."/>
            <person name="Ohta I."/>
            <person name="Ohta T."/>
            <person name="Okamoto M."/>
            <person name="Ono N."/>
            <person name="Saji S."/>
            <person name="Sakaguchi M."/>
            <person name="Sakai K."/>
            <person name="Shibata M."/>
            <person name="Shimokawa T."/>
            <person name="Song J."/>
            <person name="Takazaki Y."/>
            <person name="Terasawa K."/>
            <person name="Tsugane M."/>
            <person name="Tsuji K."/>
            <person name="Ueda S."/>
            <person name="Waki K."/>
            <person name="Yamagata H."/>
            <person name="Yamamoto M."/>
            <person name="Yamamoto S."/>
            <person name="Yamane H."/>
            <person name="Yoshiki S."/>
            <person name="Yoshihara R."/>
            <person name="Yukawa K."/>
            <person name="Zhong H."/>
            <person name="Yano M."/>
            <person name="Yuan Q."/>
            <person name="Ouyang S."/>
            <person name="Liu J."/>
            <person name="Jones K.M."/>
            <person name="Gansberger K."/>
            <person name="Moffat K."/>
            <person name="Hill J."/>
            <person name="Bera J."/>
            <person name="Fadrosh D."/>
            <person name="Jin S."/>
            <person name="Johri S."/>
            <person name="Kim M."/>
            <person name="Overton L."/>
            <person name="Reardon M."/>
            <person name="Tsitrin T."/>
            <person name="Vuong H."/>
            <person name="Weaver B."/>
            <person name="Ciecko A."/>
            <person name="Tallon L."/>
            <person name="Jackson J."/>
            <person name="Pai G."/>
            <person name="Aken S.V."/>
            <person name="Utterback T."/>
            <person name="Reidmuller S."/>
            <person name="Feldblyum T."/>
            <person name="Hsiao J."/>
            <person name="Zismann V."/>
            <person name="Iobst S."/>
            <person name="de Vazeille A.R."/>
            <person name="Buell C.R."/>
            <person name="Ying K."/>
            <person name="Li Y."/>
            <person name="Lu T."/>
            <person name="Huang Y."/>
            <person name="Zhao Q."/>
            <person name="Feng Q."/>
            <person name="Zhang L."/>
            <person name="Zhu J."/>
            <person name="Weng Q."/>
            <person name="Mu J."/>
            <person name="Lu Y."/>
            <person name="Fan D."/>
            <person name="Liu Y."/>
            <person name="Guan J."/>
            <person name="Zhang Y."/>
            <person name="Yu S."/>
            <person name="Liu X."/>
            <person name="Zhang Y."/>
            <person name="Hong G."/>
            <person name="Han B."/>
            <person name="Choisne N."/>
            <person name="Demange N."/>
            <person name="Orjeda G."/>
            <person name="Samain S."/>
            <person name="Cattolico L."/>
            <person name="Pelletier E."/>
            <person name="Couloux A."/>
            <person name="Segurens B."/>
            <person name="Wincker P."/>
            <person name="D'Hont A."/>
            <person name="Scarpelli C."/>
            <person name="Weissenbach J."/>
            <person name="Salanoubat M."/>
            <person name="Quetier F."/>
            <person name="Yu Y."/>
            <person name="Kim H.R."/>
            <person name="Rambo T."/>
            <person name="Currie J."/>
            <person name="Collura K."/>
            <person name="Luo M."/>
            <person name="Yang T."/>
            <person name="Ammiraju J.S.S."/>
            <person name="Engler F."/>
            <person name="Soderlund C."/>
            <person name="Wing R.A."/>
            <person name="Palmer L.E."/>
            <person name="de la Bastide M."/>
            <person name="Spiegel L."/>
            <person name="Nascimento L."/>
            <person name="Zutavern T."/>
            <person name="O'Shaughnessy A."/>
            <person name="Dike S."/>
            <person name="Dedhia N."/>
            <person name="Preston R."/>
            <person name="Balija V."/>
            <person name="McCombie W.R."/>
            <person name="Chow T."/>
            <person name="Chen H."/>
            <person name="Chung M."/>
            <person name="Chen C."/>
            <person name="Shaw J."/>
            <person name="Wu H."/>
            <person name="Hsiao K."/>
            <person name="Chao Y."/>
            <person name="Chu M."/>
            <person name="Cheng C."/>
            <person name="Hour A."/>
            <person name="Lee P."/>
            <person name="Lin S."/>
            <person name="Lin Y."/>
            <person name="Liou J."/>
            <person name="Liu S."/>
            <person name="Hsing Y."/>
            <person name="Raghuvanshi S."/>
            <person name="Mohanty A."/>
            <person name="Bharti A.K."/>
            <person name="Gaur A."/>
            <person name="Gupta V."/>
            <person name="Kumar D."/>
            <person name="Ravi V."/>
            <person name="Vij S."/>
            <person name="Kapur A."/>
            <person name="Khurana P."/>
            <person name="Khurana P."/>
            <person name="Khurana J.P."/>
            <person name="Tyagi A.K."/>
            <person name="Gaikwad K."/>
            <person name="Singh A."/>
            <person name="Dalal V."/>
            <person name="Srivastava S."/>
            <person name="Dixit A."/>
            <person name="Pal A.K."/>
            <person name="Ghazi I.A."/>
            <person name="Yadav M."/>
            <person name="Pandit A."/>
            <person name="Bhargava A."/>
            <person name="Sureshbabu K."/>
            <person name="Batra K."/>
            <person name="Sharma T.R."/>
            <person name="Mohapatra T."/>
            <person name="Singh N.K."/>
            <person name="Messing J."/>
            <person name="Nelson A.B."/>
            <person name="Fuks G."/>
            <person name="Kavchok S."/>
            <person name="Keizer G."/>
            <person name="Linton E."/>
            <person name="Llaca V."/>
            <person name="Song R."/>
            <person name="Tanyolac B."/>
            <person name="Young S."/>
            <person name="Ho-Il K."/>
            <person name="Hahn J.H."/>
            <person name="Sangsakoo G."/>
            <person name="Vanavichit A."/>
            <person name="de Mattos Luiz.A.T."/>
            <person name="Zimmer P.D."/>
            <person name="Malone G."/>
            <person name="Dellagostin O."/>
            <person name="de Oliveira A.C."/>
            <person name="Bevan M."/>
            <person name="Bancroft I."/>
            <person name="Minx P."/>
            <person name="Cordum H."/>
            <person name="Wilson R."/>
            <person name="Cheng Z."/>
            <person name="Jin W."/>
            <person name="Jiang J."/>
            <person name="Leong S.A."/>
            <person name="Iwama H."/>
            <person name="Gojobori T."/>
            <person name="Itoh T."/>
            <person name="Niimura Y."/>
            <person name="Fujii Y."/>
            <person name="Habara T."/>
            <person name="Sakai H."/>
            <person name="Sato Y."/>
            <person name="Wilson G."/>
            <person name="Kumar K."/>
            <person name="McCouch S."/>
            <person name="Juretic N."/>
            <person name="Hoen D."/>
            <person name="Wright S."/>
            <person name="Bruskiewich R."/>
            <person name="Bureau T."/>
            <person name="Miyao A."/>
            <person name="Hirochika H."/>
            <person name="Nishikawa T."/>
            <person name="Kadowaki K."/>
            <person name="Sugiura M."/>
            <person name="Burr B."/>
            <person name="Sasaki T."/>
        </authorList>
    </citation>
    <scope>NUCLEOTIDE SEQUENCE [LARGE SCALE GENOMIC DNA]</scope>
    <source>
        <strain evidence="3">cv. Nipponbare</strain>
    </source>
</reference>
<reference evidence="2" key="5">
    <citation type="journal article" date="2008" name="Nucleic Acids Res.">
        <title>The Rice Annotation Project Database (RAP-DB): 2008 update.</title>
        <authorList>
            <consortium name="The Rice Annotation Project (RAP)"/>
            <person name="Tanaka T."/>
            <person name="Antonio B.A."/>
            <person name="Kikuchi S."/>
            <person name="Matsumoto T."/>
            <person name="Nagamura Y."/>
            <person name="Numa H."/>
            <person name="Sakai H."/>
            <person name="Wu J."/>
            <person name="Itoh T."/>
            <person name="Sasaki T."/>
            <person name="Aono R."/>
            <person name="Fujii Y."/>
            <person name="Habara T."/>
            <person name="Harada E."/>
            <person name="Kanno M."/>
            <person name="Kawahara Y."/>
            <person name="Kawashima H."/>
            <person name="Kubooka H."/>
            <person name="Matsuya A."/>
            <person name="Nakaoka H."/>
            <person name="Saichi N."/>
            <person name="Sanbonmatsu R."/>
            <person name="Sato Y."/>
            <person name="Shinso Y."/>
            <person name="Suzuki M."/>
            <person name="Takeda J."/>
            <person name="Tanino M."/>
            <person name="Todokoro F."/>
            <person name="Yamaguchi K."/>
            <person name="Yamamoto N."/>
            <person name="Yamasaki C."/>
            <person name="Imanishi T."/>
            <person name="Okido T."/>
            <person name="Tada M."/>
            <person name="Ikeo K."/>
            <person name="Tateno Y."/>
            <person name="Gojobori T."/>
            <person name="Lin Y.C."/>
            <person name="Wei F.J."/>
            <person name="Hsing Y.I."/>
            <person name="Zhao Q."/>
            <person name="Han B."/>
            <person name="Kramer M.R."/>
            <person name="McCombie R.W."/>
            <person name="Lonsdale D."/>
            <person name="O'Donovan C.C."/>
            <person name="Whitfield E.J."/>
            <person name="Apweiler R."/>
            <person name="Koyanagi K.O."/>
            <person name="Khurana J.P."/>
            <person name="Raghuvanshi S."/>
            <person name="Singh N.K."/>
            <person name="Tyagi A.K."/>
            <person name="Haberer G."/>
            <person name="Fujisawa M."/>
            <person name="Hosokawa S."/>
            <person name="Ito Y."/>
            <person name="Ikawa H."/>
            <person name="Shibata M."/>
            <person name="Yamamoto M."/>
            <person name="Bruskiewich R.M."/>
            <person name="Hoen D.R."/>
            <person name="Bureau TE."/>
            <person name="Namiki N."/>
            <person name="Ohyanagi H."/>
            <person name="Sakai Y."/>
            <person name="Nobushima S."/>
            <person name="Sakata K."/>
            <person name="Barrero R.A."/>
            <person name="Sato Y."/>
            <person name="Souvorov A."/>
            <person name="Smith-White B."/>
            <person name="Tatusova T."/>
            <person name="An S."/>
            <person name="An G."/>
            <person name="OOta S."/>
            <person name="Fuks G."/>
            <person name="Messing J."/>
            <person name="Christie K.R."/>
            <person name="Lieberherr D."/>
            <person name="Kim H."/>
            <person name="Zuccolo A."/>
            <person name="Wing R.A."/>
            <person name="Nobuta K."/>
            <person name="Green P.J."/>
            <person name="Lu C."/>
            <person name="Meyers BC."/>
            <person name="Chaparro C."/>
            <person name="Piegu B."/>
            <person name="Panaud O."/>
            <person name="Echeverria M."/>
        </authorList>
    </citation>
    <scope>NUCLEOTIDE SEQUENCE</scope>
</reference>
<dbReference type="OMA" id="RHLWSCF"/>
<sequence>MASPLSSNRLCALPSAVKAYRLYGEHVLLLILCSHHLPATLARHLWSCFSSCCSSLRFRDSRSSPMRWLQELQKINFAARSSSPIR</sequence>
<accession>Q0E1S3</accession>
<dbReference type="Proteomes" id="UP000000763">
    <property type="component" value="Chromosome 2"/>
</dbReference>
<dbReference type="AlphaFoldDB" id="Q0E1S3"/>
<dbReference type="KEGG" id="dosa:Os02g0310200"/>
<dbReference type="EMBL" id="AP008208">
    <property type="protein sequence ID" value="BAF08565.1"/>
    <property type="molecule type" value="Genomic_DNA"/>
</dbReference>
<proteinExistence type="predicted"/>
<gene>
    <name evidence="2" type="ordered locus">Os02g0310200</name>
    <name evidence="1" type="ORF">OJ9003_D08.2</name>
</gene>
<evidence type="ECO:0000313" key="3">
    <source>
        <dbReference type="Proteomes" id="UP000000763"/>
    </source>
</evidence>
<dbReference type="EMBL" id="AP005607">
    <property type="protein sequence ID" value="BAD16233.1"/>
    <property type="molecule type" value="Genomic_DNA"/>
</dbReference>
<reference evidence="1" key="1">
    <citation type="submission" date="2002-08" db="EMBL/GenBank/DDBJ databases">
        <title>Oryza sativa nipponbare(GA3) genomic DNA, chromosome 2, BAC clone:OJ9003_D08.</title>
        <authorList>
            <person name="Sasaki T."/>
            <person name="Matsumoto T."/>
            <person name="Katayose Y."/>
        </authorList>
    </citation>
    <scope>NUCLEOTIDE SEQUENCE</scope>
</reference>
<organism evidence="2 3">
    <name type="scientific">Oryza sativa subsp. japonica</name>
    <name type="common">Rice</name>
    <dbReference type="NCBI Taxonomy" id="39947"/>
    <lineage>
        <taxon>Eukaryota</taxon>
        <taxon>Viridiplantae</taxon>
        <taxon>Streptophyta</taxon>
        <taxon>Embryophyta</taxon>
        <taxon>Tracheophyta</taxon>
        <taxon>Spermatophyta</taxon>
        <taxon>Magnoliopsida</taxon>
        <taxon>Liliopsida</taxon>
        <taxon>Poales</taxon>
        <taxon>Poaceae</taxon>
        <taxon>BOP clade</taxon>
        <taxon>Oryzoideae</taxon>
        <taxon>Oryzeae</taxon>
        <taxon>Oryzinae</taxon>
        <taxon>Oryza</taxon>
        <taxon>Oryza sativa</taxon>
    </lineage>
</organism>
<evidence type="ECO:0000313" key="2">
    <source>
        <dbReference type="EMBL" id="BAF08565.1"/>
    </source>
</evidence>
<dbReference type="Gramene" id="Os02t0310200-01">
    <property type="protein sequence ID" value="Os02t0310200-01"/>
    <property type="gene ID" value="Os02g0310200"/>
</dbReference>
<evidence type="ECO:0000313" key="1">
    <source>
        <dbReference type="EMBL" id="BAD16233.1"/>
    </source>
</evidence>
<reference evidence="2" key="8">
    <citation type="submission" date="2012-08" db="EMBL/GenBank/DDBJ databases">
        <title>The Second Rice Annotation Project Meeting (RAP2).</title>
        <authorList>
            <consortium name="The Rice Annotation Project (RAP)"/>
        </authorList>
    </citation>
    <scope>NUCLEOTIDE SEQUENCE</scope>
</reference>
<reference evidence="3" key="6">
    <citation type="journal article" date="2008" name="Nucleic Acids Res.">
        <title>The rice annotation project database (RAP-DB): 2008 update.</title>
        <authorList>
            <consortium name="The rice annotation project (RAP)"/>
        </authorList>
    </citation>
    <scope>GENOME REANNOTATION</scope>
    <source>
        <strain evidence="3">cv. Nipponbare</strain>
    </source>
</reference>
<reference evidence="2" key="7">
    <citation type="submission" date="2012-08" db="EMBL/GenBank/DDBJ databases">
        <title>Oryza sativa nipponbare(GA3) genomic DNA, chromosome 2.</title>
        <authorList>
            <consortium name="IRGSP(International Rice Genome Sequencing Project)"/>
        </authorList>
    </citation>
    <scope>NUCLEOTIDE SEQUENCE</scope>
</reference>
<name>Q0E1S3_ORYSJ</name>
<reference evidence="2" key="4">
    <citation type="journal article" date="2007" name="Genome Res.">
        <title>Curated Genome Annotation of Oryza sativa ssp. japonica and Comparative Genome Analysis with Arabidopsis thaliana.</title>
        <authorList>
            <consortium name="The Rice Annotation Project (RAP)"/>
            <person name="Itoh T."/>
            <person name="Tanaka T."/>
            <person name="Barrero R.A."/>
            <person name="Yamasaki C."/>
            <person name="Fujii Y."/>
            <person name="Hilton P.B."/>
            <person name="Antonio B.A."/>
            <person name="Aono H."/>
            <person name="Apweiler R."/>
            <person name="Bruskiewich R."/>
            <person name="Bureau T."/>
            <person name="Burr F."/>
            <person name="Costa de Oliveira A."/>
            <person name="Fuks G."/>
            <person name="Habara T."/>
            <person name="Haberer G."/>
            <person name="Han B."/>
            <person name="Harada E."/>
            <person name="Hiraki A.T."/>
            <person name="Hirochika H."/>
            <person name="Hoen D."/>
            <person name="Hokari H."/>
            <person name="Hosokawa S."/>
            <person name="Hsing Y."/>
            <person name="Ikawa H."/>
            <person name="Ikeo K."/>
            <person name="Imanishi T."/>
            <person name="Ito Y."/>
            <person name="Jaiswal P."/>
            <person name="Kanno M."/>
            <person name="Kawahara Y."/>
            <person name="Kawamura T."/>
            <person name="Kawashima H."/>
            <person name="Khurana J.P."/>
            <person name="Kikuchi S."/>
            <person name="Komatsu S."/>
            <person name="Koyanagi K.O."/>
            <person name="Kubooka H."/>
            <person name="Lieberherr D."/>
            <person name="Lin Y.C."/>
            <person name="Lonsdale D."/>
            <person name="Matsumoto T."/>
            <person name="Matsuya A."/>
            <person name="McCombie W.R."/>
            <person name="Messing J."/>
            <person name="Miyao A."/>
            <person name="Mulder N."/>
            <person name="Nagamura Y."/>
            <person name="Nam J."/>
            <person name="Namiki N."/>
            <person name="Numa H."/>
            <person name="Nurimoto S."/>
            <person name="O'donovan C."/>
            <person name="Ohyanagi H."/>
            <person name="Okido T."/>
            <person name="Oota S."/>
            <person name="Osato N."/>
            <person name="Palmer L.E."/>
            <person name="Quetier F."/>
            <person name="Raghuvanshi S."/>
            <person name="Saichi N."/>
            <person name="Sakai H."/>
            <person name="Sakai Y."/>
            <person name="Sakata K."/>
            <person name="Sakurai T."/>
            <person name="Sato F."/>
            <person name="Sato Y."/>
            <person name="Schoof H."/>
            <person name="Seki M."/>
            <person name="Shibata M."/>
            <person name="Shimizu Y."/>
            <person name="Shinozaki K."/>
            <person name="Shinso Y."/>
            <person name="Singh N.K."/>
            <person name="Smith-White B."/>
            <person name="Takeda J."/>
            <person name="Tanino M."/>
            <person name="Tatusova T."/>
            <person name="Thongjuea S."/>
            <person name="Todokoro F."/>
            <person name="Tsugane M."/>
            <person name="Tyagi A.K."/>
            <person name="Vanavichit A."/>
            <person name="Wang A."/>
            <person name="Wing R.A."/>
            <person name="Yamaguchi K."/>
            <person name="Yamamoto M."/>
            <person name="Yamamoto N."/>
            <person name="Yu Y."/>
            <person name="Zhang H."/>
            <person name="Zhao Q."/>
            <person name="Higo K."/>
            <person name="Burr B."/>
            <person name="Gojobori T."/>
            <person name="Sasaki T."/>
        </authorList>
    </citation>
    <scope>NUCLEOTIDE SEQUENCE</scope>
</reference>
<reference evidence="2" key="3">
    <citation type="journal article" date="2006" name="Nucleic Acids Res.">
        <title>The Rice Annotation Project Database (RAP-DB): hub for Oryza sativa ssp. japonica genome information.</title>
        <authorList>
            <person name="Ohyanagi H."/>
            <person name="Tanaka T."/>
            <person name="Sakai H."/>
            <person name="Shigemoto Y."/>
            <person name="Yamaguchi K."/>
            <person name="Habara T."/>
            <person name="Fujii Y."/>
            <person name="Antonio B.A."/>
            <person name="Nagamura Y."/>
            <person name="Imanishi T."/>
            <person name="Ikeo K."/>
            <person name="Itoh T."/>
            <person name="Gojobori T."/>
            <person name="Sasaki T."/>
        </authorList>
    </citation>
    <scope>NUCLEOTIDE SEQUENCE</scope>
</reference>
<protein>
    <submittedName>
        <fullName evidence="2">Os02g0310200 protein</fullName>
    </submittedName>
</protein>